<gene>
    <name evidence="1" type="ORF">M0813_29059</name>
</gene>
<protein>
    <submittedName>
        <fullName evidence="1">Uncharacterized protein</fullName>
    </submittedName>
</protein>
<accession>A0ABQ8XUM9</accession>
<evidence type="ECO:0000313" key="1">
    <source>
        <dbReference type="EMBL" id="KAJ6235079.1"/>
    </source>
</evidence>
<evidence type="ECO:0000313" key="2">
    <source>
        <dbReference type="Proteomes" id="UP001150062"/>
    </source>
</evidence>
<organism evidence="1 2">
    <name type="scientific">Anaeramoeba flamelloides</name>
    <dbReference type="NCBI Taxonomy" id="1746091"/>
    <lineage>
        <taxon>Eukaryota</taxon>
        <taxon>Metamonada</taxon>
        <taxon>Anaeramoebidae</taxon>
        <taxon>Anaeramoeba</taxon>
    </lineage>
</organism>
<keyword evidence="2" id="KW-1185">Reference proteome</keyword>
<dbReference type="EMBL" id="JAOAOG010000266">
    <property type="protein sequence ID" value="KAJ6235079.1"/>
    <property type="molecule type" value="Genomic_DNA"/>
</dbReference>
<name>A0ABQ8XUM9_9EUKA</name>
<proteinExistence type="predicted"/>
<dbReference type="Proteomes" id="UP001150062">
    <property type="component" value="Unassembled WGS sequence"/>
</dbReference>
<reference evidence="1" key="1">
    <citation type="submission" date="2022-08" db="EMBL/GenBank/DDBJ databases">
        <title>Novel sulfate-reducing endosymbionts in the free-living metamonad Anaeramoeba.</title>
        <authorList>
            <person name="Jerlstrom-Hultqvist J."/>
            <person name="Cepicka I."/>
            <person name="Gallot-Lavallee L."/>
            <person name="Salas-Leiva D."/>
            <person name="Curtis B.A."/>
            <person name="Zahonova K."/>
            <person name="Pipaliya S."/>
            <person name="Dacks J."/>
            <person name="Roger A.J."/>
        </authorList>
    </citation>
    <scope>NUCLEOTIDE SEQUENCE</scope>
    <source>
        <strain evidence="1">Schooner1</strain>
    </source>
</reference>
<comment type="caution">
    <text evidence="1">The sequence shown here is derived from an EMBL/GenBank/DDBJ whole genome shotgun (WGS) entry which is preliminary data.</text>
</comment>
<sequence length="70" mass="7762">MNKTQKNDHATPIDPPAFQLQCISNCCSSLGIYLVSISIRLIPADPHHGYTNGIDPMMQQFTQNVSMSLK</sequence>